<accession>A0ABN1VRP5</accession>
<name>A0ABN1VRP5_9ACTN</name>
<sequence length="301" mass="33112">MTTTDPRHADLYISAATFLHRHALHPDPATYLAHGYVDLCLAAWPGARGVEFDLATRWALWTWLTDDLFDVELRDSSPGTVSRTVLDLLAVAGGTDRPGPGAQPLLAALAELVRETAELMPDTWQRRHYEQFEEWLHAAAEKLLDYTQPGRPPTLRAYLTIRPADGAMLMAAMWTELALGCVTPDWSDPLVRSMLACFSACGTTVNDLADRTGTFTPAAALVNQGAAVPEARQRSAAWLRGEEYRWWMLCTAVRTGGYDRATVDLARGLDRFRAALTGWTARSARYAPSAPTGSPTSLPKR</sequence>
<dbReference type="EMBL" id="BAAALF010000005">
    <property type="protein sequence ID" value="GAA1218401.1"/>
    <property type="molecule type" value="Genomic_DNA"/>
</dbReference>
<keyword evidence="2" id="KW-1185">Reference proteome</keyword>
<protein>
    <recommendedName>
        <fullName evidence="3">Terpene synthase</fullName>
    </recommendedName>
</protein>
<evidence type="ECO:0000313" key="1">
    <source>
        <dbReference type="EMBL" id="GAA1218401.1"/>
    </source>
</evidence>
<dbReference type="SUPFAM" id="SSF48576">
    <property type="entry name" value="Terpenoid synthases"/>
    <property type="match status" value="1"/>
</dbReference>
<dbReference type="Gene3D" id="1.10.600.10">
    <property type="entry name" value="Farnesyl Diphosphate Synthase"/>
    <property type="match status" value="1"/>
</dbReference>
<evidence type="ECO:0008006" key="3">
    <source>
        <dbReference type="Google" id="ProtNLM"/>
    </source>
</evidence>
<dbReference type="RefSeq" id="WP_344438587.1">
    <property type="nucleotide sequence ID" value="NZ_BAAALF010000005.1"/>
</dbReference>
<proteinExistence type="predicted"/>
<dbReference type="Pfam" id="PF19086">
    <property type="entry name" value="Terpene_syn_C_2"/>
    <property type="match status" value="1"/>
</dbReference>
<dbReference type="Proteomes" id="UP001500037">
    <property type="component" value="Unassembled WGS sequence"/>
</dbReference>
<evidence type="ECO:0000313" key="2">
    <source>
        <dbReference type="Proteomes" id="UP001500037"/>
    </source>
</evidence>
<dbReference type="InterPro" id="IPR008949">
    <property type="entry name" value="Isoprenoid_synthase_dom_sf"/>
</dbReference>
<comment type="caution">
    <text evidence="1">The sequence shown here is derived from an EMBL/GenBank/DDBJ whole genome shotgun (WGS) entry which is preliminary data.</text>
</comment>
<reference evidence="1 2" key="1">
    <citation type="journal article" date="2019" name="Int. J. Syst. Evol. Microbiol.">
        <title>The Global Catalogue of Microorganisms (GCM) 10K type strain sequencing project: providing services to taxonomists for standard genome sequencing and annotation.</title>
        <authorList>
            <consortium name="The Broad Institute Genomics Platform"/>
            <consortium name="The Broad Institute Genome Sequencing Center for Infectious Disease"/>
            <person name="Wu L."/>
            <person name="Ma J."/>
        </authorList>
    </citation>
    <scope>NUCLEOTIDE SEQUENCE [LARGE SCALE GENOMIC DNA]</scope>
    <source>
        <strain evidence="1 2">JCM 13004</strain>
    </source>
</reference>
<organism evidence="1 2">
    <name type="scientific">Kitasatospora nipponensis</name>
    <dbReference type="NCBI Taxonomy" id="258049"/>
    <lineage>
        <taxon>Bacteria</taxon>
        <taxon>Bacillati</taxon>
        <taxon>Actinomycetota</taxon>
        <taxon>Actinomycetes</taxon>
        <taxon>Kitasatosporales</taxon>
        <taxon>Streptomycetaceae</taxon>
        <taxon>Kitasatospora</taxon>
    </lineage>
</organism>
<gene>
    <name evidence="1" type="ORF">GCM10009665_05380</name>
</gene>